<proteinExistence type="predicted"/>
<dbReference type="Proteomes" id="UP000335636">
    <property type="component" value="Unassembled WGS sequence"/>
</dbReference>
<feature type="region of interest" description="Disordered" evidence="1">
    <location>
        <begin position="25"/>
        <end position="61"/>
    </location>
</feature>
<dbReference type="EMBL" id="CABDUW010000747">
    <property type="protein sequence ID" value="VTJ74524.1"/>
    <property type="molecule type" value="Genomic_DNA"/>
</dbReference>
<feature type="non-terminal residue" evidence="2">
    <location>
        <position position="1"/>
    </location>
</feature>
<feature type="compositionally biased region" description="Basic residues" evidence="1">
    <location>
        <begin position="49"/>
        <end position="61"/>
    </location>
</feature>
<evidence type="ECO:0000256" key="1">
    <source>
        <dbReference type="SAM" id="MobiDB-lite"/>
    </source>
</evidence>
<keyword evidence="3" id="KW-1185">Reference proteome</keyword>
<organism evidence="2 3">
    <name type="scientific">Marmota monax</name>
    <name type="common">Woodchuck</name>
    <dbReference type="NCBI Taxonomy" id="9995"/>
    <lineage>
        <taxon>Eukaryota</taxon>
        <taxon>Metazoa</taxon>
        <taxon>Chordata</taxon>
        <taxon>Craniata</taxon>
        <taxon>Vertebrata</taxon>
        <taxon>Euteleostomi</taxon>
        <taxon>Mammalia</taxon>
        <taxon>Eutheria</taxon>
        <taxon>Euarchontoglires</taxon>
        <taxon>Glires</taxon>
        <taxon>Rodentia</taxon>
        <taxon>Sciuromorpha</taxon>
        <taxon>Sciuridae</taxon>
        <taxon>Xerinae</taxon>
        <taxon>Marmotini</taxon>
        <taxon>Marmota</taxon>
    </lineage>
</organism>
<evidence type="ECO:0000313" key="2">
    <source>
        <dbReference type="EMBL" id="VTJ74524.1"/>
    </source>
</evidence>
<gene>
    <name evidence="2" type="ORF">MONAX_5E019371</name>
</gene>
<comment type="caution">
    <text evidence="2">The sequence shown here is derived from an EMBL/GenBank/DDBJ whole genome shotgun (WGS) entry which is preliminary data.</text>
</comment>
<accession>A0A5E4BY30</accession>
<dbReference type="AlphaFoldDB" id="A0A5E4BY30"/>
<name>A0A5E4BY30_MARMO</name>
<sequence>LASAAESSCTAEISALRTEHKNAVIPGGDRVSANKPLDIQDEMSSPQRSYHRGRNKASKDL</sequence>
<evidence type="ECO:0000313" key="3">
    <source>
        <dbReference type="Proteomes" id="UP000335636"/>
    </source>
</evidence>
<reference evidence="2" key="1">
    <citation type="submission" date="2019-04" db="EMBL/GenBank/DDBJ databases">
        <authorList>
            <person name="Alioto T."/>
            <person name="Alioto T."/>
        </authorList>
    </citation>
    <scope>NUCLEOTIDE SEQUENCE [LARGE SCALE GENOMIC DNA]</scope>
</reference>
<protein>
    <submittedName>
        <fullName evidence="2">Uncharacterized protein</fullName>
    </submittedName>
</protein>